<comment type="caution">
    <text evidence="3">The sequence shown here is derived from an EMBL/GenBank/DDBJ whole genome shotgun (WGS) entry which is preliminary data.</text>
</comment>
<dbReference type="OrthoDB" id="128416at2759"/>
<name>A0A329SSJ1_9STRA</name>
<keyword evidence="4" id="KW-1185">Reference proteome</keyword>
<dbReference type="AlphaFoldDB" id="A0A329SSJ1"/>
<dbReference type="EMBL" id="RCML01000066">
    <property type="protein sequence ID" value="KAG2993954.1"/>
    <property type="molecule type" value="Genomic_DNA"/>
</dbReference>
<reference evidence="1" key="2">
    <citation type="submission" date="2018-10" db="EMBL/GenBank/DDBJ databases">
        <title>Effector identification in a new, highly contiguous assembly of the strawberry crown rot pathogen Phytophthora cactorum.</title>
        <authorList>
            <person name="Armitage A.D."/>
            <person name="Nellist C.F."/>
            <person name="Bates H."/>
            <person name="Vickerstaff R.J."/>
            <person name="Harrison R.J."/>
        </authorList>
    </citation>
    <scope>NUCLEOTIDE SEQUENCE</scope>
    <source>
        <strain evidence="1">4032</strain>
        <strain evidence="2">P415</strain>
    </source>
</reference>
<dbReference type="VEuPathDB" id="FungiDB:PC110_g3887"/>
<dbReference type="Proteomes" id="UP000774804">
    <property type="component" value="Unassembled WGS sequence"/>
</dbReference>
<dbReference type="EMBL" id="RCMI01000012">
    <property type="protein sequence ID" value="KAG2943093.1"/>
    <property type="molecule type" value="Genomic_DNA"/>
</dbReference>
<reference evidence="3 4" key="1">
    <citation type="submission" date="2018-01" db="EMBL/GenBank/DDBJ databases">
        <title>Draft genome of the strawberry crown rot pathogen Phytophthora cactorum.</title>
        <authorList>
            <person name="Armitage A.D."/>
            <person name="Lysoe E."/>
            <person name="Nellist C.F."/>
            <person name="Harrison R.J."/>
            <person name="Brurberg M.B."/>
        </authorList>
    </citation>
    <scope>NUCLEOTIDE SEQUENCE [LARGE SCALE GENOMIC DNA]</scope>
    <source>
        <strain evidence="3 4">10300</strain>
    </source>
</reference>
<dbReference type="Proteomes" id="UP000251314">
    <property type="component" value="Unassembled WGS sequence"/>
</dbReference>
<dbReference type="PANTHER" id="PTHR46599">
    <property type="entry name" value="PIGGYBAC TRANSPOSABLE ELEMENT-DERIVED PROTEIN 4"/>
    <property type="match status" value="1"/>
</dbReference>
<evidence type="ECO:0000313" key="2">
    <source>
        <dbReference type="EMBL" id="KAG2993954.1"/>
    </source>
</evidence>
<dbReference type="PANTHER" id="PTHR46599:SF3">
    <property type="entry name" value="PIGGYBAC TRANSPOSABLE ELEMENT-DERIVED PROTEIN 4"/>
    <property type="match status" value="1"/>
</dbReference>
<dbReference type="EMBL" id="MJFZ01000057">
    <property type="protein sequence ID" value="RAW39874.1"/>
    <property type="molecule type" value="Genomic_DNA"/>
</dbReference>
<evidence type="ECO:0000313" key="3">
    <source>
        <dbReference type="EMBL" id="RAW39874.1"/>
    </source>
</evidence>
<evidence type="ECO:0008006" key="5">
    <source>
        <dbReference type="Google" id="ProtNLM"/>
    </source>
</evidence>
<gene>
    <name evidence="3" type="ORF">PC110_g3887</name>
    <name evidence="1" type="ORF">PC115_g1054</name>
    <name evidence="2" type="ORF">PC118_g3768</name>
</gene>
<evidence type="ECO:0000313" key="4">
    <source>
        <dbReference type="Proteomes" id="UP000251314"/>
    </source>
</evidence>
<organism evidence="3 4">
    <name type="scientific">Phytophthora cactorum</name>
    <dbReference type="NCBI Taxonomy" id="29920"/>
    <lineage>
        <taxon>Eukaryota</taxon>
        <taxon>Sar</taxon>
        <taxon>Stramenopiles</taxon>
        <taxon>Oomycota</taxon>
        <taxon>Peronosporomycetes</taxon>
        <taxon>Peronosporales</taxon>
        <taxon>Peronosporaceae</taxon>
        <taxon>Phytophthora</taxon>
    </lineage>
</organism>
<protein>
    <recommendedName>
        <fullName evidence="5">PiggyBac transposable element-derived protein domain-containing protein</fullName>
    </recommendedName>
</protein>
<dbReference type="STRING" id="29920.A0A329SSJ1"/>
<proteinExistence type="predicted"/>
<dbReference type="Proteomes" id="UP000697107">
    <property type="component" value="Unassembled WGS sequence"/>
</dbReference>
<accession>A0A329SSJ1</accession>
<sequence>MTAAVWWDNKPVELLATGASRAMGSCERRLRGGRTLTVPCPSLVLNYQKWVGGVDVHDQLRLQRYSLQMSVTLKKYYKTLFLGLVDMALVSAYTVHREAQTARGETVMRHSEFLVTLQAQPLDATADDFKRGEIHHVVCV</sequence>
<evidence type="ECO:0000313" key="1">
    <source>
        <dbReference type="EMBL" id="KAG2943093.1"/>
    </source>
</evidence>